<dbReference type="PANTHER" id="PTHR21299">
    <property type="entry name" value="CYTIDYLATE KINASE/PANTOATE-BETA-ALANINE LIGASE"/>
    <property type="match status" value="1"/>
</dbReference>
<sequence length="225" mass="24291">MSFRSIAVDGPSGAGKSTMAKRLAEALGFVYVDTGAIYRTLGLLACRQGVAPDDAAAVTALLPDADIRLRYGSDGLQHMYLGSEDVTESIRRPEISKYASSVSAIPAVRAFLLNMQRDLARTHDVIMDGRDIGTVVLPAADVKIFLTASAEDRARRRHAELAAKGLPDCYETVLADIIERDRKDTTRAAAPLQQAEDAIAVDTTGLSLQESFDALLETIRRKLGQ</sequence>
<keyword evidence="8" id="KW-0963">Cytoplasm</keyword>
<proteinExistence type="inferred from homology"/>
<feature type="binding site" evidence="8">
    <location>
        <begin position="10"/>
        <end position="18"/>
    </location>
    <ligand>
        <name>ATP</name>
        <dbReference type="ChEBI" id="CHEBI:30616"/>
    </ligand>
</feature>
<comment type="catalytic activity">
    <reaction evidence="7 8">
        <text>CMP + ATP = CDP + ADP</text>
        <dbReference type="Rhea" id="RHEA:11600"/>
        <dbReference type="ChEBI" id="CHEBI:30616"/>
        <dbReference type="ChEBI" id="CHEBI:58069"/>
        <dbReference type="ChEBI" id="CHEBI:60377"/>
        <dbReference type="ChEBI" id="CHEBI:456216"/>
        <dbReference type="EC" id="2.7.4.25"/>
    </reaction>
</comment>
<dbReference type="Pfam" id="PF02224">
    <property type="entry name" value="Cytidylate_kin"/>
    <property type="match status" value="1"/>
</dbReference>
<keyword evidence="4 8" id="KW-0418">Kinase</keyword>
<dbReference type="RefSeq" id="WP_256304285.1">
    <property type="nucleotide sequence ID" value="NZ_JANFYS010000022.1"/>
</dbReference>
<organism evidence="10 11">
    <name type="scientific">Intestinimonas massiliensis</name>
    <name type="common">ex Afouda et al. 2020</name>
    <dbReference type="NCBI Taxonomy" id="1673721"/>
    <lineage>
        <taxon>Bacteria</taxon>
        <taxon>Bacillati</taxon>
        <taxon>Bacillota</taxon>
        <taxon>Clostridia</taxon>
        <taxon>Eubacteriales</taxon>
        <taxon>Intestinimonas</taxon>
    </lineage>
</organism>
<dbReference type="NCBIfam" id="TIGR00017">
    <property type="entry name" value="cmk"/>
    <property type="match status" value="1"/>
</dbReference>
<dbReference type="SUPFAM" id="SSF52540">
    <property type="entry name" value="P-loop containing nucleoside triphosphate hydrolases"/>
    <property type="match status" value="1"/>
</dbReference>
<dbReference type="InterPro" id="IPR003136">
    <property type="entry name" value="Cytidylate_kin"/>
</dbReference>
<dbReference type="CDD" id="cd02020">
    <property type="entry name" value="CMPK"/>
    <property type="match status" value="1"/>
</dbReference>
<dbReference type="PANTHER" id="PTHR21299:SF2">
    <property type="entry name" value="CYTIDYLATE KINASE"/>
    <property type="match status" value="1"/>
</dbReference>
<evidence type="ECO:0000256" key="7">
    <source>
        <dbReference type="ARBA" id="ARBA00048478"/>
    </source>
</evidence>
<comment type="catalytic activity">
    <reaction evidence="6 8">
        <text>dCMP + ATP = dCDP + ADP</text>
        <dbReference type="Rhea" id="RHEA:25094"/>
        <dbReference type="ChEBI" id="CHEBI:30616"/>
        <dbReference type="ChEBI" id="CHEBI:57566"/>
        <dbReference type="ChEBI" id="CHEBI:58593"/>
        <dbReference type="ChEBI" id="CHEBI:456216"/>
        <dbReference type="EC" id="2.7.4.25"/>
    </reaction>
</comment>
<dbReference type="EMBL" id="JANFYS010000022">
    <property type="protein sequence ID" value="MCQ4770979.1"/>
    <property type="molecule type" value="Genomic_DNA"/>
</dbReference>
<dbReference type="GO" id="GO:0005524">
    <property type="term" value="F:ATP binding"/>
    <property type="evidence" value="ECO:0007669"/>
    <property type="project" value="UniProtKB-UniRule"/>
</dbReference>
<dbReference type="GO" id="GO:0006220">
    <property type="term" value="P:pyrimidine nucleotide metabolic process"/>
    <property type="evidence" value="ECO:0007669"/>
    <property type="project" value="UniProtKB-UniRule"/>
</dbReference>
<evidence type="ECO:0000256" key="4">
    <source>
        <dbReference type="ARBA" id="ARBA00022777"/>
    </source>
</evidence>
<comment type="subcellular location">
    <subcellularLocation>
        <location evidence="8">Cytoplasm</location>
    </subcellularLocation>
</comment>
<reference evidence="10" key="1">
    <citation type="submission" date="2022-06" db="EMBL/GenBank/DDBJ databases">
        <title>Isolation of gut microbiota from human fecal samples.</title>
        <authorList>
            <person name="Pamer E.G."/>
            <person name="Barat B."/>
            <person name="Waligurski E."/>
            <person name="Medina S."/>
            <person name="Paddock L."/>
            <person name="Mostad J."/>
        </authorList>
    </citation>
    <scope>NUCLEOTIDE SEQUENCE</scope>
    <source>
        <strain evidence="10">DFI.9.91</strain>
    </source>
</reference>
<evidence type="ECO:0000256" key="6">
    <source>
        <dbReference type="ARBA" id="ARBA00047615"/>
    </source>
</evidence>
<keyword evidence="5 8" id="KW-0067">ATP-binding</keyword>
<dbReference type="InterPro" id="IPR011994">
    <property type="entry name" value="Cytidylate_kinase_dom"/>
</dbReference>
<keyword evidence="3 8" id="KW-0547">Nucleotide-binding</keyword>
<evidence type="ECO:0000256" key="2">
    <source>
        <dbReference type="ARBA" id="ARBA00022679"/>
    </source>
</evidence>
<dbReference type="HAMAP" id="MF_00238">
    <property type="entry name" value="Cytidyl_kinase_type1"/>
    <property type="match status" value="1"/>
</dbReference>
<comment type="similarity">
    <text evidence="1 8">Belongs to the cytidylate kinase family. Type 1 subfamily.</text>
</comment>
<dbReference type="AlphaFoldDB" id="A0AAW5JSV0"/>
<comment type="caution">
    <text evidence="10">The sequence shown here is derived from an EMBL/GenBank/DDBJ whole genome shotgun (WGS) entry which is preliminary data.</text>
</comment>
<evidence type="ECO:0000256" key="5">
    <source>
        <dbReference type="ARBA" id="ARBA00022840"/>
    </source>
</evidence>
<dbReference type="Gene3D" id="3.40.50.300">
    <property type="entry name" value="P-loop containing nucleotide triphosphate hydrolases"/>
    <property type="match status" value="1"/>
</dbReference>
<evidence type="ECO:0000256" key="3">
    <source>
        <dbReference type="ARBA" id="ARBA00022741"/>
    </source>
</evidence>
<evidence type="ECO:0000313" key="11">
    <source>
        <dbReference type="Proteomes" id="UP001204562"/>
    </source>
</evidence>
<feature type="domain" description="Cytidylate kinase" evidence="9">
    <location>
        <begin position="6"/>
        <end position="220"/>
    </location>
</feature>
<accession>A0AAW5JSV0</accession>
<protein>
    <recommendedName>
        <fullName evidence="8">Cytidylate kinase</fullName>
        <shortName evidence="8">CK</shortName>
        <ecNumber evidence="8">2.7.4.25</ecNumber>
    </recommendedName>
    <alternativeName>
        <fullName evidence="8">Cytidine monophosphate kinase</fullName>
        <shortName evidence="8">CMP kinase</shortName>
    </alternativeName>
</protein>
<evidence type="ECO:0000256" key="8">
    <source>
        <dbReference type="HAMAP-Rule" id="MF_00238"/>
    </source>
</evidence>
<name>A0AAW5JSV0_9FIRM</name>
<evidence type="ECO:0000259" key="9">
    <source>
        <dbReference type="Pfam" id="PF02224"/>
    </source>
</evidence>
<dbReference type="EC" id="2.7.4.25" evidence="8"/>
<dbReference type="GO" id="GO:0036431">
    <property type="term" value="F:dCMP kinase activity"/>
    <property type="evidence" value="ECO:0007669"/>
    <property type="project" value="InterPro"/>
</dbReference>
<dbReference type="GO" id="GO:0015949">
    <property type="term" value="P:nucleobase-containing small molecule interconversion"/>
    <property type="evidence" value="ECO:0007669"/>
    <property type="project" value="TreeGrafter"/>
</dbReference>
<keyword evidence="2 8" id="KW-0808">Transferase</keyword>
<dbReference type="InterPro" id="IPR027417">
    <property type="entry name" value="P-loop_NTPase"/>
</dbReference>
<gene>
    <name evidence="8 10" type="primary">cmk</name>
    <name evidence="10" type="ORF">NE579_10985</name>
</gene>
<dbReference type="Proteomes" id="UP001204562">
    <property type="component" value="Unassembled WGS sequence"/>
</dbReference>
<dbReference type="GO" id="GO:0005829">
    <property type="term" value="C:cytosol"/>
    <property type="evidence" value="ECO:0007669"/>
    <property type="project" value="TreeGrafter"/>
</dbReference>
<evidence type="ECO:0000256" key="1">
    <source>
        <dbReference type="ARBA" id="ARBA00009427"/>
    </source>
</evidence>
<evidence type="ECO:0000313" key="10">
    <source>
        <dbReference type="EMBL" id="MCQ4770979.1"/>
    </source>
</evidence>